<dbReference type="Gene3D" id="3.20.20.70">
    <property type="entry name" value="Aldolase class I"/>
    <property type="match status" value="1"/>
</dbReference>
<comment type="cofactor">
    <cofactor evidence="1">
        <name>[4Fe-4S] cluster</name>
        <dbReference type="ChEBI" id="CHEBI:49883"/>
    </cofactor>
</comment>
<dbReference type="CDD" id="cd21109">
    <property type="entry name" value="SPASM"/>
    <property type="match status" value="1"/>
</dbReference>
<dbReference type="GO" id="GO:0003824">
    <property type="term" value="F:catalytic activity"/>
    <property type="evidence" value="ECO:0007669"/>
    <property type="project" value="InterPro"/>
</dbReference>
<keyword evidence="5" id="KW-0411">Iron-sulfur</keyword>
<dbReference type="InterPro" id="IPR013785">
    <property type="entry name" value="Aldolase_TIM"/>
</dbReference>
<organism evidence="7 8">
    <name type="scientific">Tannerella forsythia</name>
    <name type="common">Bacteroides forsythus</name>
    <dbReference type="NCBI Taxonomy" id="28112"/>
    <lineage>
        <taxon>Bacteria</taxon>
        <taxon>Pseudomonadati</taxon>
        <taxon>Bacteroidota</taxon>
        <taxon>Bacteroidia</taxon>
        <taxon>Bacteroidales</taxon>
        <taxon>Tannerellaceae</taxon>
        <taxon>Tannerella</taxon>
    </lineage>
</organism>
<dbReference type="RefSeq" id="WP_041590733.1">
    <property type="nucleotide sequence ID" value="NZ_CAJPTF010000021.1"/>
</dbReference>
<comment type="caution">
    <text evidence="7">The sequence shown here is derived from an EMBL/GenBank/DDBJ whole genome shotgun (WGS) entry which is preliminary data.</text>
</comment>
<dbReference type="SFLD" id="SFLDG01067">
    <property type="entry name" value="SPASM/twitch_domain_containing"/>
    <property type="match status" value="1"/>
</dbReference>
<evidence type="ECO:0000256" key="2">
    <source>
        <dbReference type="ARBA" id="ARBA00022691"/>
    </source>
</evidence>
<keyword evidence="2" id="KW-0949">S-adenosyl-L-methionine</keyword>
<proteinExistence type="predicted"/>
<dbReference type="GO" id="GO:0051536">
    <property type="term" value="F:iron-sulfur cluster binding"/>
    <property type="evidence" value="ECO:0007669"/>
    <property type="project" value="UniProtKB-KW"/>
</dbReference>
<dbReference type="PANTHER" id="PTHR11228">
    <property type="entry name" value="RADICAL SAM DOMAIN PROTEIN"/>
    <property type="match status" value="1"/>
</dbReference>
<dbReference type="CDD" id="cd01335">
    <property type="entry name" value="Radical_SAM"/>
    <property type="match status" value="1"/>
</dbReference>
<evidence type="ECO:0000259" key="6">
    <source>
        <dbReference type="PROSITE" id="PS51918"/>
    </source>
</evidence>
<feature type="domain" description="Radical SAM core" evidence="6">
    <location>
        <begin position="21"/>
        <end position="245"/>
    </location>
</feature>
<evidence type="ECO:0000313" key="8">
    <source>
        <dbReference type="Proteomes" id="UP000219259"/>
    </source>
</evidence>
<evidence type="ECO:0000256" key="1">
    <source>
        <dbReference type="ARBA" id="ARBA00001966"/>
    </source>
</evidence>
<dbReference type="InterPro" id="IPR023885">
    <property type="entry name" value="4Fe4S-binding_SPASM_dom"/>
</dbReference>
<dbReference type="SUPFAM" id="SSF102114">
    <property type="entry name" value="Radical SAM enzymes"/>
    <property type="match status" value="1"/>
</dbReference>
<dbReference type="InterPro" id="IPR058240">
    <property type="entry name" value="rSAM_sf"/>
</dbReference>
<dbReference type="InterPro" id="IPR050377">
    <property type="entry name" value="Radical_SAM_PqqE_MftC-like"/>
</dbReference>
<evidence type="ECO:0000256" key="4">
    <source>
        <dbReference type="ARBA" id="ARBA00023004"/>
    </source>
</evidence>
<dbReference type="Pfam" id="PF13186">
    <property type="entry name" value="SPASM"/>
    <property type="match status" value="1"/>
</dbReference>
<gene>
    <name evidence="7" type="ORF">CLI86_05490</name>
</gene>
<dbReference type="Pfam" id="PF04055">
    <property type="entry name" value="Radical_SAM"/>
    <property type="match status" value="1"/>
</dbReference>
<dbReference type="EMBL" id="NSLJ01000010">
    <property type="protein sequence ID" value="PDP44124.1"/>
    <property type="molecule type" value="Genomic_DNA"/>
</dbReference>
<dbReference type="PROSITE" id="PS51918">
    <property type="entry name" value="RADICAL_SAM"/>
    <property type="match status" value="1"/>
</dbReference>
<evidence type="ECO:0000256" key="3">
    <source>
        <dbReference type="ARBA" id="ARBA00022723"/>
    </source>
</evidence>
<sequence>MYNFLDYLTTGGSFIKNVMFPTNKTLSSLMIYSTSLCQSRCRHCSIWEKTPVEHLPLKDIVHIMSSKCVTKRTTVGLEGGEFVLHPEADAILSWFHENHKNYTLLSNGLAPNKVVSAVQKYTPKHLYLSLDGGNETYKIVRGVDGYDKVIQVIERCKDIVPVSLMFCLTPWNSFEDMDYVIRIAQKYDIDVRIGIYNTMDFFDTKEKLMDVGDDYIRQIPKSIHETQENYDFVTLYNEWKKGSLRLRCHSIYNELVIHSNGNVPICQNLEVILGNVYEKSLDEIFNSRQTAKTICEYSHHCNRCWINYHRKFDIILLRSAEKFFPKRLIEFFYGKYQWNDDLNCTYKAYFKKIKNLVK</sequence>
<dbReference type="GO" id="GO:0046872">
    <property type="term" value="F:metal ion binding"/>
    <property type="evidence" value="ECO:0007669"/>
    <property type="project" value="UniProtKB-KW"/>
</dbReference>
<dbReference type="Proteomes" id="UP000219259">
    <property type="component" value="Unassembled WGS sequence"/>
</dbReference>
<dbReference type="PANTHER" id="PTHR11228:SF7">
    <property type="entry name" value="PQQA PEPTIDE CYCLASE"/>
    <property type="match status" value="1"/>
</dbReference>
<dbReference type="InterPro" id="IPR007197">
    <property type="entry name" value="rSAM"/>
</dbReference>
<protein>
    <submittedName>
        <fullName evidence="7">Radical SAM/SPASM domain-containing protein</fullName>
    </submittedName>
</protein>
<accession>A0A2A6E9S4</accession>
<dbReference type="AlphaFoldDB" id="A0A2A6E9S4"/>
<keyword evidence="4" id="KW-0408">Iron</keyword>
<dbReference type="GeneID" id="34758654"/>
<dbReference type="SFLD" id="SFLDS00029">
    <property type="entry name" value="Radical_SAM"/>
    <property type="match status" value="1"/>
</dbReference>
<evidence type="ECO:0000313" key="7">
    <source>
        <dbReference type="EMBL" id="PDP44124.1"/>
    </source>
</evidence>
<name>A0A2A6E9S4_TANFO</name>
<reference evidence="7 8" key="1">
    <citation type="submission" date="2017-09" db="EMBL/GenBank/DDBJ databases">
        <title>Phase variable restriction modification systems are present in the genome sequences of periodontal pathogens Prevotella intermedia, Tannerella forsythia and Porphyromonas gingivalis.</title>
        <authorList>
            <person name="Haigh R.D."/>
            <person name="Crawford L."/>
            <person name="Ralph J."/>
            <person name="Wanford J."/>
            <person name="Vartoukian S.R."/>
            <person name="Hijazib K."/>
            <person name="Wade W."/>
            <person name="Oggioni M.R."/>
        </authorList>
    </citation>
    <scope>NUCLEOTIDE SEQUENCE [LARGE SCALE GENOMIC DNA]</scope>
    <source>
        <strain evidence="7 8">WW11663</strain>
    </source>
</reference>
<keyword evidence="3" id="KW-0479">Metal-binding</keyword>
<evidence type="ECO:0000256" key="5">
    <source>
        <dbReference type="ARBA" id="ARBA00023014"/>
    </source>
</evidence>